<accession>A0A7J4J1P4</accession>
<evidence type="ECO:0000313" key="2">
    <source>
        <dbReference type="EMBL" id="HIH09957.1"/>
    </source>
</evidence>
<dbReference type="PROSITE" id="PS51459">
    <property type="entry name" value="FIDO"/>
    <property type="match status" value="1"/>
</dbReference>
<comment type="caution">
    <text evidence="2">The sequence shown here is derived from an EMBL/GenBank/DDBJ whole genome shotgun (WGS) entry which is preliminary data.</text>
</comment>
<dbReference type="PANTHER" id="PTHR13504:SF38">
    <property type="entry name" value="FIDO DOMAIN-CONTAINING PROTEIN"/>
    <property type="match status" value="1"/>
</dbReference>
<dbReference type="Gene3D" id="1.10.3290.10">
    <property type="entry name" value="Fido-like domain"/>
    <property type="match status" value="1"/>
</dbReference>
<dbReference type="InterPro" id="IPR036597">
    <property type="entry name" value="Fido-like_dom_sf"/>
</dbReference>
<organism evidence="2 3">
    <name type="scientific">Candidatus Iainarchaeum sp</name>
    <dbReference type="NCBI Taxonomy" id="3101447"/>
    <lineage>
        <taxon>Archaea</taxon>
        <taxon>Candidatus Iainarchaeota</taxon>
        <taxon>Candidatus Iainarchaeia</taxon>
        <taxon>Candidatus Iainarchaeales</taxon>
        <taxon>Candidatus Iainarchaeaceae</taxon>
        <taxon>Candidatus Iainarchaeum</taxon>
    </lineage>
</organism>
<reference evidence="3" key="1">
    <citation type="journal article" date="2020" name="bioRxiv">
        <title>A rank-normalized archaeal taxonomy based on genome phylogeny resolves widespread incomplete and uneven classifications.</title>
        <authorList>
            <person name="Rinke C."/>
            <person name="Chuvochina M."/>
            <person name="Mussig A.J."/>
            <person name="Chaumeil P.-A."/>
            <person name="Waite D.W."/>
            <person name="Whitman W.B."/>
            <person name="Parks D.H."/>
            <person name="Hugenholtz P."/>
        </authorList>
    </citation>
    <scope>NUCLEOTIDE SEQUENCE [LARGE SCALE GENOMIC DNA]</scope>
</reference>
<dbReference type="Pfam" id="PF02661">
    <property type="entry name" value="Fic"/>
    <property type="match status" value="1"/>
</dbReference>
<dbReference type="InterPro" id="IPR040198">
    <property type="entry name" value="Fido_containing"/>
</dbReference>
<name>A0A7J4J1P4_9ARCH</name>
<proteinExistence type="predicted"/>
<dbReference type="Proteomes" id="UP000565078">
    <property type="component" value="Unassembled WGS sequence"/>
</dbReference>
<dbReference type="InterPro" id="IPR003812">
    <property type="entry name" value="Fido"/>
</dbReference>
<dbReference type="AlphaFoldDB" id="A0A7J4J1P4"/>
<evidence type="ECO:0000259" key="1">
    <source>
        <dbReference type="PROSITE" id="PS51459"/>
    </source>
</evidence>
<dbReference type="EMBL" id="DUGC01000073">
    <property type="protein sequence ID" value="HIH09957.1"/>
    <property type="molecule type" value="Genomic_DNA"/>
</dbReference>
<feature type="domain" description="Fido" evidence="1">
    <location>
        <begin position="250"/>
        <end position="394"/>
    </location>
</feature>
<protein>
    <submittedName>
        <fullName evidence="2">Fic family protein</fullName>
    </submittedName>
</protein>
<gene>
    <name evidence="2" type="ORF">HA254_04790</name>
</gene>
<dbReference type="SUPFAM" id="SSF140931">
    <property type="entry name" value="Fic-like"/>
    <property type="match status" value="1"/>
</dbReference>
<dbReference type="PANTHER" id="PTHR13504">
    <property type="entry name" value="FIDO DOMAIN-CONTAINING PROTEIN DDB_G0283145"/>
    <property type="match status" value="1"/>
</dbReference>
<sequence length="407" mass="45568">MVSRLDLVLVIGLYPGLSALEIARKAGKKKTSYGAVYQLLQKLKVEGLVNAGDEKYTIAQNQKAAALFRVVYFCFGNSVDYNRVISVKTAEFVKLGFEKGLIEGLPFDAKTVRGIVSVLSRHGFAVVESRKPFVCRIVYSKFLQKLVGYFEGKVTVACPQIADCIDEASLNSRLEKEFSAYRRAARELPSFDETGFIHSSLALEGNTLTLSETERLIRDNISPVSKPFKDCQEVLDYKKALDKFLHGAPINEEALLVFHRTAMNSLASGAGQVRGQNVRIRGNPDFKTPDYQELPSLLASFYESANKLSGEKKLSAVQLVETVAFLHNEFQRIHPFIDGNSRTSRAIFTKILVERGFPLIKIPVGFSGQYMGLTKLSQRRDDKKFALLMKLIVLENLKMASRKLEFE</sequence>
<evidence type="ECO:0000313" key="3">
    <source>
        <dbReference type="Proteomes" id="UP000565078"/>
    </source>
</evidence>